<feature type="compositionally biased region" description="Basic and acidic residues" evidence="7">
    <location>
        <begin position="13"/>
        <end position="23"/>
    </location>
</feature>
<dbReference type="GO" id="GO:0005737">
    <property type="term" value="C:cytoplasm"/>
    <property type="evidence" value="ECO:0007669"/>
    <property type="project" value="UniProtKB-ARBA"/>
</dbReference>
<feature type="compositionally biased region" description="Low complexity" evidence="7">
    <location>
        <begin position="820"/>
        <end position="835"/>
    </location>
</feature>
<proteinExistence type="predicted"/>
<evidence type="ECO:0000256" key="2">
    <source>
        <dbReference type="ARBA" id="ARBA00022490"/>
    </source>
</evidence>
<evidence type="ECO:0000256" key="1">
    <source>
        <dbReference type="ARBA" id="ARBA00004267"/>
    </source>
</evidence>
<keyword evidence="10" id="KW-1185">Reference proteome</keyword>
<dbReference type="InterPro" id="IPR019528">
    <property type="entry name" value="PACT_domain"/>
</dbReference>
<evidence type="ECO:0000256" key="3">
    <source>
        <dbReference type="ARBA" id="ARBA00022553"/>
    </source>
</evidence>
<dbReference type="Proteomes" id="UP000886523">
    <property type="component" value="Unassembled WGS sequence"/>
</dbReference>
<dbReference type="GO" id="GO:0005815">
    <property type="term" value="C:microtubule organizing center"/>
    <property type="evidence" value="ECO:0007669"/>
    <property type="project" value="UniProtKB-SubCell"/>
</dbReference>
<dbReference type="Gene3D" id="6.10.250.3110">
    <property type="match status" value="1"/>
</dbReference>
<feature type="compositionally biased region" description="Pro residues" evidence="7">
    <location>
        <begin position="377"/>
        <end position="387"/>
    </location>
</feature>
<dbReference type="Pfam" id="PF10495">
    <property type="entry name" value="PACT_coil_coil"/>
    <property type="match status" value="1"/>
</dbReference>
<feature type="compositionally biased region" description="Low complexity" evidence="7">
    <location>
        <begin position="212"/>
        <end position="231"/>
    </location>
</feature>
<feature type="compositionally biased region" description="Polar residues" evidence="7">
    <location>
        <begin position="337"/>
        <end position="367"/>
    </location>
</feature>
<dbReference type="OrthoDB" id="2020852at2759"/>
<feature type="coiled-coil region" evidence="6">
    <location>
        <begin position="491"/>
        <end position="555"/>
    </location>
</feature>
<feature type="region of interest" description="Disordered" evidence="7">
    <location>
        <begin position="207"/>
        <end position="393"/>
    </location>
</feature>
<feature type="coiled-coil region" evidence="6">
    <location>
        <begin position="974"/>
        <end position="1001"/>
    </location>
</feature>
<keyword evidence="2" id="KW-0963">Cytoplasm</keyword>
<keyword evidence="3" id="KW-0597">Phosphoprotein</keyword>
<comment type="caution">
    <text evidence="9">The sequence shown here is derived from an EMBL/GenBank/DDBJ whole genome shotgun (WGS) entry which is preliminary data.</text>
</comment>
<evidence type="ECO:0000313" key="10">
    <source>
        <dbReference type="Proteomes" id="UP000886523"/>
    </source>
</evidence>
<dbReference type="EMBL" id="MU128952">
    <property type="protein sequence ID" value="KAF9515240.1"/>
    <property type="molecule type" value="Genomic_DNA"/>
</dbReference>
<feature type="compositionally biased region" description="Low complexity" evidence="7">
    <location>
        <begin position="63"/>
        <end position="82"/>
    </location>
</feature>
<evidence type="ECO:0000256" key="4">
    <source>
        <dbReference type="ARBA" id="ARBA00023054"/>
    </source>
</evidence>
<evidence type="ECO:0000256" key="7">
    <source>
        <dbReference type="SAM" id="MobiDB-lite"/>
    </source>
</evidence>
<feature type="compositionally biased region" description="Low complexity" evidence="7">
    <location>
        <begin position="307"/>
        <end position="317"/>
    </location>
</feature>
<name>A0A9P6B0G1_9AGAM</name>
<organism evidence="9 10">
    <name type="scientific">Hydnum rufescens UP504</name>
    <dbReference type="NCBI Taxonomy" id="1448309"/>
    <lineage>
        <taxon>Eukaryota</taxon>
        <taxon>Fungi</taxon>
        <taxon>Dikarya</taxon>
        <taxon>Basidiomycota</taxon>
        <taxon>Agaricomycotina</taxon>
        <taxon>Agaricomycetes</taxon>
        <taxon>Cantharellales</taxon>
        <taxon>Hydnaceae</taxon>
        <taxon>Hydnum</taxon>
    </lineage>
</organism>
<gene>
    <name evidence="9" type="ORF">BS47DRAFT_1391776</name>
</gene>
<keyword evidence="5" id="KW-0206">Cytoskeleton</keyword>
<feature type="region of interest" description="Disordered" evidence="7">
    <location>
        <begin position="800"/>
        <end position="845"/>
    </location>
</feature>
<evidence type="ECO:0000259" key="8">
    <source>
        <dbReference type="Pfam" id="PF10495"/>
    </source>
</evidence>
<protein>
    <recommendedName>
        <fullName evidence="8">Pericentrin/AKAP-450 centrosomal targeting domain-containing protein</fullName>
    </recommendedName>
</protein>
<reference evidence="9" key="1">
    <citation type="journal article" date="2020" name="Nat. Commun.">
        <title>Large-scale genome sequencing of mycorrhizal fungi provides insights into the early evolution of symbiotic traits.</title>
        <authorList>
            <person name="Miyauchi S."/>
            <person name="Kiss E."/>
            <person name="Kuo A."/>
            <person name="Drula E."/>
            <person name="Kohler A."/>
            <person name="Sanchez-Garcia M."/>
            <person name="Morin E."/>
            <person name="Andreopoulos B."/>
            <person name="Barry K.W."/>
            <person name="Bonito G."/>
            <person name="Buee M."/>
            <person name="Carver A."/>
            <person name="Chen C."/>
            <person name="Cichocki N."/>
            <person name="Clum A."/>
            <person name="Culley D."/>
            <person name="Crous P.W."/>
            <person name="Fauchery L."/>
            <person name="Girlanda M."/>
            <person name="Hayes R.D."/>
            <person name="Keri Z."/>
            <person name="LaButti K."/>
            <person name="Lipzen A."/>
            <person name="Lombard V."/>
            <person name="Magnuson J."/>
            <person name="Maillard F."/>
            <person name="Murat C."/>
            <person name="Nolan M."/>
            <person name="Ohm R.A."/>
            <person name="Pangilinan J."/>
            <person name="Pereira M.F."/>
            <person name="Perotto S."/>
            <person name="Peter M."/>
            <person name="Pfister S."/>
            <person name="Riley R."/>
            <person name="Sitrit Y."/>
            <person name="Stielow J.B."/>
            <person name="Szollosi G."/>
            <person name="Zifcakova L."/>
            <person name="Stursova M."/>
            <person name="Spatafora J.W."/>
            <person name="Tedersoo L."/>
            <person name="Vaario L.M."/>
            <person name="Yamada A."/>
            <person name="Yan M."/>
            <person name="Wang P."/>
            <person name="Xu J."/>
            <person name="Bruns T."/>
            <person name="Baldrian P."/>
            <person name="Vilgalys R."/>
            <person name="Dunand C."/>
            <person name="Henrissat B."/>
            <person name="Grigoriev I.V."/>
            <person name="Hibbett D."/>
            <person name="Nagy L.G."/>
            <person name="Martin F.M."/>
        </authorList>
    </citation>
    <scope>NUCLEOTIDE SEQUENCE</scope>
    <source>
        <strain evidence="9">UP504</strain>
    </source>
</reference>
<feature type="domain" description="Pericentrin/AKAP-450 centrosomal targeting" evidence="8">
    <location>
        <begin position="1427"/>
        <end position="1500"/>
    </location>
</feature>
<comment type="subcellular location">
    <subcellularLocation>
        <location evidence="1">Cytoplasm</location>
        <location evidence="1">Cytoskeleton</location>
        <location evidence="1">Microtubule organizing center</location>
    </subcellularLocation>
</comment>
<dbReference type="PANTHER" id="PTHR18937">
    <property type="entry name" value="STRUCTURAL MAINTENANCE OF CHROMOSOMES SMC FAMILY MEMBER"/>
    <property type="match status" value="1"/>
</dbReference>
<accession>A0A9P6B0G1</accession>
<feature type="compositionally biased region" description="Low complexity" evidence="7">
    <location>
        <begin position="271"/>
        <end position="283"/>
    </location>
</feature>
<sequence length="1526" mass="170746">MLLPYETPSRVMRRIEDAEREEMPSLPPLPSFEMSTDENNDSTKSSIPPFNEADTKETYFPGPSQSTPPQSLSSRSLRPISTVSSSRERFAASIVTSRSSSVKQPRLLDDSFGVSQIEPTPLSFNDLSAEVLDDDAQSKDAAAFVPAHVSFHDLSDDQALSITDALESVSLSSDRDVRESEHESINVPVGRRNSMFVSKRRPMPRLRDDFFKSPVSLSNSSLNSSRKSSLPPKSPQEPQELTETIVHAGAMEATPMPKPRPTVTFKERPEISSYSLSPPSHSPGSDEEDNAENDDDGIQFHRIRGHSPPSGSPSSPSLNRQGSPDPEIQGDKEPLAQASSSKPQDHTPQSRRNQPSSLHSSLNSQDITEIHGALPTTQPPPATPTPQIPAYYPAATPADRHKSFLLSLVHSTARPRFPAPTPHPQTRLRRPSHPLAQVYTPASAERDSFISTASSHDLTANVRVNASFDPTTDVGAKFNQLKLNTYLHGLNKHLIEENKNLTMLLEQQRAEGPSNESSTAPGMMAELMQALQEELAQTKAERDLLQQEATDADVEFEELRKGSMERSEQIRVLQREVEAGQTEAKRRTELHAVKVKQLSDGAEAIINEVQVKLDHAEAQVESLKARLTREGGHEAERVKDAEDRVDAMRGAKAQVEQELAKLQYELSEAKSQNHTLKDVVTQLEDRIDTLDAALHEEQSRVKTVHAESIARTSEERRLRTSLESHLADAKIAVEEQVQRTSALEGDLTSAESRARNAEVQLREMEEALEESEKKIRDDEEELRVFGKKVEYLTKERDLAQAEVEQARRSGARRMRKASNDSAHGSDFSSGSSTASERPQPVPFEEHERIVSDLEAQLEDAEREIGRLEHIAKGSPASKAINAARSLRIETLEKDNKELEEKVTALRDALQSLGSNDGTPIRGGKISWLQNSSTHGSIEVGPYIARIQELHGELDLAGENLDHMVGELGDAGLSVVKLTEKLQAARGKIGNLEKEIDGFRRSEDRIRKRLERCKCQKCGRRFDASALVILAGNPSRLSSFSESVDISVEDPAQSREALQSSLEKVNDELLNLKAKWANEKQVLAGEKAVLRDTANRLNAEIKAESAKVELERKKALEMARRLQDDAERQKALLQLELDRAGTTISSLETDLRQERAKLRSLVTEQTRISREKGEIKSKLGRTETDMEDIKNELERLKQENRKMEDELRTNSQAEQEAKRLAAKVAENQAIIEQLRRQRETLTSDHAELQRRYSKVTEQTESVRKQLAQSQAAHDDRRHQLDLRVTEIEDLRLALQEQAAQLQDAESEKNRLANERIAVARTISALESDLKRVRRDAEKIGRNVSQLKAERAKMVARSQEDKIISDRSQAQIRELHVQLVALQTRARKAEEDATNHVCDMGQDALAQLQLSHNKECKGLMLQIRYLKFRFTRESAFRADLGYQKQYLLKIVSVLDKSEKSILAAIAQIGFPQPAPIRQQRSLRAVALTIIFTRRSKIAFETWRVHTSSKEAIASALEDVRRRRALAGS</sequence>
<evidence type="ECO:0000313" key="9">
    <source>
        <dbReference type="EMBL" id="KAF9515240.1"/>
    </source>
</evidence>
<feature type="coiled-coil region" evidence="6">
    <location>
        <begin position="599"/>
        <end position="700"/>
    </location>
</feature>
<evidence type="ECO:0000256" key="6">
    <source>
        <dbReference type="SAM" id="Coils"/>
    </source>
</evidence>
<feature type="compositionally biased region" description="Acidic residues" evidence="7">
    <location>
        <begin position="285"/>
        <end position="297"/>
    </location>
</feature>
<keyword evidence="4 6" id="KW-0175">Coiled coil</keyword>
<dbReference type="SUPFAM" id="SSF90257">
    <property type="entry name" value="Myosin rod fragments"/>
    <property type="match status" value="1"/>
</dbReference>
<feature type="region of interest" description="Disordered" evidence="7">
    <location>
        <begin position="1"/>
        <end position="98"/>
    </location>
</feature>
<feature type="region of interest" description="Disordered" evidence="7">
    <location>
        <begin position="1244"/>
        <end position="1276"/>
    </location>
</feature>
<evidence type="ECO:0000256" key="5">
    <source>
        <dbReference type="ARBA" id="ARBA00023212"/>
    </source>
</evidence>